<dbReference type="InterPro" id="IPR014729">
    <property type="entry name" value="Rossmann-like_a/b/a_fold"/>
</dbReference>
<dbReference type="Gene3D" id="3.40.50.620">
    <property type="entry name" value="HUPs"/>
    <property type="match status" value="1"/>
</dbReference>
<evidence type="ECO:0000256" key="5">
    <source>
        <dbReference type="ARBA" id="ARBA00022917"/>
    </source>
</evidence>
<accession>A0A955L580</accession>
<comment type="subunit">
    <text evidence="8">Monomer.</text>
</comment>
<keyword evidence="2 8" id="KW-0436">Ligase</keyword>
<keyword evidence="6 8" id="KW-0030">Aminoacyl-tRNA synthetase</keyword>
<dbReference type="InterPro" id="IPR036695">
    <property type="entry name" value="Arg-tRNA-synth_N_sf"/>
</dbReference>
<organism evidence="12 13">
    <name type="scientific">Candidatus Dojkabacteria bacterium</name>
    <dbReference type="NCBI Taxonomy" id="2099670"/>
    <lineage>
        <taxon>Bacteria</taxon>
        <taxon>Candidatus Dojkabacteria</taxon>
    </lineage>
</organism>
<evidence type="ECO:0000313" key="12">
    <source>
        <dbReference type="EMBL" id="MCA9382853.1"/>
    </source>
</evidence>
<dbReference type="Gene3D" id="1.10.730.10">
    <property type="entry name" value="Isoleucyl-tRNA Synthetase, Domain 1"/>
    <property type="match status" value="1"/>
</dbReference>
<dbReference type="InterPro" id="IPR035684">
    <property type="entry name" value="ArgRS_core"/>
</dbReference>
<comment type="similarity">
    <text evidence="1 8 9">Belongs to the class-I aminoacyl-tRNA synthetase family.</text>
</comment>
<dbReference type="GO" id="GO:0004814">
    <property type="term" value="F:arginine-tRNA ligase activity"/>
    <property type="evidence" value="ECO:0007669"/>
    <property type="project" value="UniProtKB-UniRule"/>
</dbReference>
<dbReference type="SMART" id="SM01016">
    <property type="entry name" value="Arg_tRNA_synt_N"/>
    <property type="match status" value="1"/>
</dbReference>
<keyword evidence="5 8" id="KW-0648">Protein biosynthesis</keyword>
<dbReference type="SUPFAM" id="SSF52374">
    <property type="entry name" value="Nucleotidylyl transferase"/>
    <property type="match status" value="1"/>
</dbReference>
<evidence type="ECO:0000256" key="2">
    <source>
        <dbReference type="ARBA" id="ARBA00022598"/>
    </source>
</evidence>
<dbReference type="FunFam" id="1.10.730.10:FF:000006">
    <property type="entry name" value="Arginyl-tRNA synthetase 2, mitochondrial"/>
    <property type="match status" value="1"/>
</dbReference>
<dbReference type="InterPro" id="IPR009080">
    <property type="entry name" value="tRNAsynth_Ia_anticodon-bd"/>
</dbReference>
<dbReference type="GO" id="GO:0006420">
    <property type="term" value="P:arginyl-tRNA aminoacylation"/>
    <property type="evidence" value="ECO:0007669"/>
    <property type="project" value="UniProtKB-UniRule"/>
</dbReference>
<dbReference type="EC" id="6.1.1.19" evidence="8"/>
<keyword evidence="3 8" id="KW-0547">Nucleotide-binding</keyword>
<dbReference type="AlphaFoldDB" id="A0A955L580"/>
<comment type="catalytic activity">
    <reaction evidence="7 8">
        <text>tRNA(Arg) + L-arginine + ATP = L-arginyl-tRNA(Arg) + AMP + diphosphate</text>
        <dbReference type="Rhea" id="RHEA:20301"/>
        <dbReference type="Rhea" id="RHEA-COMP:9658"/>
        <dbReference type="Rhea" id="RHEA-COMP:9673"/>
        <dbReference type="ChEBI" id="CHEBI:30616"/>
        <dbReference type="ChEBI" id="CHEBI:32682"/>
        <dbReference type="ChEBI" id="CHEBI:33019"/>
        <dbReference type="ChEBI" id="CHEBI:78442"/>
        <dbReference type="ChEBI" id="CHEBI:78513"/>
        <dbReference type="ChEBI" id="CHEBI:456215"/>
        <dbReference type="EC" id="6.1.1.19"/>
    </reaction>
</comment>
<dbReference type="SUPFAM" id="SSF47323">
    <property type="entry name" value="Anticodon-binding domain of a subclass of class I aminoacyl-tRNA synthetases"/>
    <property type="match status" value="1"/>
</dbReference>
<proteinExistence type="inferred from homology"/>
<feature type="short sequence motif" description="'HIGH' region" evidence="8">
    <location>
        <begin position="147"/>
        <end position="157"/>
    </location>
</feature>
<gene>
    <name evidence="8 12" type="primary">argS</name>
    <name evidence="12" type="ORF">KC909_00670</name>
</gene>
<dbReference type="Pfam" id="PF00750">
    <property type="entry name" value="tRNA-synt_1d"/>
    <property type="match status" value="1"/>
</dbReference>
<dbReference type="GO" id="GO:0005524">
    <property type="term" value="F:ATP binding"/>
    <property type="evidence" value="ECO:0007669"/>
    <property type="project" value="UniProtKB-UniRule"/>
</dbReference>
<dbReference type="InterPro" id="IPR001278">
    <property type="entry name" value="Arg-tRNA-ligase"/>
</dbReference>
<evidence type="ECO:0000256" key="8">
    <source>
        <dbReference type="HAMAP-Rule" id="MF_00123"/>
    </source>
</evidence>
<evidence type="ECO:0000256" key="6">
    <source>
        <dbReference type="ARBA" id="ARBA00023146"/>
    </source>
</evidence>
<dbReference type="SMART" id="SM00836">
    <property type="entry name" value="DALR_1"/>
    <property type="match status" value="1"/>
</dbReference>
<reference evidence="12" key="1">
    <citation type="submission" date="2020-04" db="EMBL/GenBank/DDBJ databases">
        <authorList>
            <person name="Zhang T."/>
        </authorList>
    </citation>
    <scope>NUCLEOTIDE SEQUENCE</scope>
    <source>
        <strain evidence="12">HKST-UBA14</strain>
    </source>
</reference>
<dbReference type="InterPro" id="IPR005148">
    <property type="entry name" value="Arg-tRNA-synth_N"/>
</dbReference>
<feature type="domain" description="DALR anticodon binding" evidence="10">
    <location>
        <begin position="511"/>
        <end position="626"/>
    </location>
</feature>
<dbReference type="SUPFAM" id="SSF55190">
    <property type="entry name" value="Arginyl-tRNA synthetase (ArgRS), N-terminal 'additional' domain"/>
    <property type="match status" value="1"/>
</dbReference>
<dbReference type="Proteomes" id="UP000783287">
    <property type="component" value="Unassembled WGS sequence"/>
</dbReference>
<reference evidence="12" key="2">
    <citation type="journal article" date="2021" name="Microbiome">
        <title>Successional dynamics and alternative stable states in a saline activated sludge microbial community over 9 years.</title>
        <authorList>
            <person name="Wang Y."/>
            <person name="Ye J."/>
            <person name="Ju F."/>
            <person name="Liu L."/>
            <person name="Boyd J.A."/>
            <person name="Deng Y."/>
            <person name="Parks D.H."/>
            <person name="Jiang X."/>
            <person name="Yin X."/>
            <person name="Woodcroft B.J."/>
            <person name="Tyson G.W."/>
            <person name="Hugenholtz P."/>
            <person name="Polz M.F."/>
            <person name="Zhang T."/>
        </authorList>
    </citation>
    <scope>NUCLEOTIDE SEQUENCE</scope>
    <source>
        <strain evidence="12">HKST-UBA14</strain>
    </source>
</reference>
<evidence type="ECO:0000256" key="4">
    <source>
        <dbReference type="ARBA" id="ARBA00022840"/>
    </source>
</evidence>
<dbReference type="PRINTS" id="PR01038">
    <property type="entry name" value="TRNASYNTHARG"/>
</dbReference>
<dbReference type="PANTHER" id="PTHR11956:SF5">
    <property type="entry name" value="ARGININE--TRNA LIGASE, CYTOPLASMIC"/>
    <property type="match status" value="1"/>
</dbReference>
<dbReference type="EMBL" id="JAGQLK010000008">
    <property type="protein sequence ID" value="MCA9382853.1"/>
    <property type="molecule type" value="Genomic_DNA"/>
</dbReference>
<dbReference type="InterPro" id="IPR008909">
    <property type="entry name" value="DALR_anticod-bd"/>
</dbReference>
<evidence type="ECO:0000256" key="1">
    <source>
        <dbReference type="ARBA" id="ARBA00005594"/>
    </source>
</evidence>
<dbReference type="Pfam" id="PF05746">
    <property type="entry name" value="DALR_1"/>
    <property type="match status" value="1"/>
</dbReference>
<evidence type="ECO:0000259" key="11">
    <source>
        <dbReference type="SMART" id="SM01016"/>
    </source>
</evidence>
<sequence length="626" mass="71301">MNKSTSFYDDPNINLVDPGDWDASKSIVAQIKNAILSVAEIDLDDITVEVPNEMSHGDYSTNIALQLAQKESANPRELAERYVEALNKKEALKKVVDTIEVAGPGFINFKLKSTFLLDELQNIITNDDFGSNDILSEKRIMVEYAHPNPFKVIHIGHMRNVFYGESLIRILEAQGAEVIRTNYQGDVGMHVAKSIWGMMEKLKEEGITFEDLSKRTLEERMAFIGKSYALGATAYEEDKAKQQDIKDLNFMVYAVAQKDEMQKHGWDAKVKYIEFVEHEKYSIEDVEKFWKEGVKWSLESDHIFYNRVNSTFVREYMESETMYFSEQNIEKAKEKGILVESEGAIVFKGEEYDLHTRVFVNSLGLPTYEGKDLGLAPMQFNDYGEIDLCIHNVAVEQKEYFKVIFKVLELLNPEDYAGRSYHTGYEFVGLKTGKMSSRKGKVVLAQDILDEAKAKISELIKDRDVDNKDDVAEEVGKAAVKYSFLNISPKTYLAFDLEASLNFEGNSGPYLQYTFARANKITTSNDEILDLDNLSENLNEQETMVLRLLTRFPEVVIEAGKALAPNIICSYLFEFAQAYNSFYKHNRILDEENEQIKNTRLVLNQAAKIVLAKGLDLLGIETVEAM</sequence>
<name>A0A955L580_9BACT</name>
<comment type="caution">
    <text evidence="12">The sequence shown here is derived from an EMBL/GenBank/DDBJ whole genome shotgun (WGS) entry which is preliminary data.</text>
</comment>
<evidence type="ECO:0000256" key="3">
    <source>
        <dbReference type="ARBA" id="ARBA00022741"/>
    </source>
</evidence>
<comment type="subcellular location">
    <subcellularLocation>
        <location evidence="8">Cytoplasm</location>
    </subcellularLocation>
</comment>
<feature type="domain" description="Arginyl tRNA synthetase N-terminal" evidence="11">
    <location>
        <begin position="25"/>
        <end position="111"/>
    </location>
</feature>
<evidence type="ECO:0000256" key="9">
    <source>
        <dbReference type="RuleBase" id="RU363038"/>
    </source>
</evidence>
<evidence type="ECO:0000256" key="7">
    <source>
        <dbReference type="ARBA" id="ARBA00049339"/>
    </source>
</evidence>
<dbReference type="GO" id="GO:0005737">
    <property type="term" value="C:cytoplasm"/>
    <property type="evidence" value="ECO:0007669"/>
    <property type="project" value="UniProtKB-SubCell"/>
</dbReference>
<keyword evidence="4 8" id="KW-0067">ATP-binding</keyword>
<keyword evidence="8" id="KW-0963">Cytoplasm</keyword>
<evidence type="ECO:0000313" key="13">
    <source>
        <dbReference type="Proteomes" id="UP000783287"/>
    </source>
</evidence>
<dbReference type="PANTHER" id="PTHR11956">
    <property type="entry name" value="ARGINYL-TRNA SYNTHETASE"/>
    <property type="match status" value="1"/>
</dbReference>
<dbReference type="Pfam" id="PF03485">
    <property type="entry name" value="Arg_tRNA_synt_N"/>
    <property type="match status" value="1"/>
</dbReference>
<protein>
    <recommendedName>
        <fullName evidence="8">Arginine--tRNA ligase</fullName>
        <ecNumber evidence="8">6.1.1.19</ecNumber>
    </recommendedName>
    <alternativeName>
        <fullName evidence="8">Arginyl-tRNA synthetase</fullName>
        <shortName evidence="8">ArgRS</shortName>
    </alternativeName>
</protein>
<evidence type="ECO:0000259" key="10">
    <source>
        <dbReference type="SMART" id="SM00836"/>
    </source>
</evidence>
<dbReference type="HAMAP" id="MF_00123">
    <property type="entry name" value="Arg_tRNA_synth"/>
    <property type="match status" value="1"/>
</dbReference>
<dbReference type="Gene3D" id="3.30.1360.70">
    <property type="entry name" value="Arginyl tRNA synthetase N-terminal domain"/>
    <property type="match status" value="1"/>
</dbReference>